<feature type="compositionally biased region" description="Polar residues" evidence="3">
    <location>
        <begin position="641"/>
        <end position="651"/>
    </location>
</feature>
<proteinExistence type="predicted"/>
<name>A0A8H5BF14_9AGAR</name>
<dbReference type="Pfam" id="PF00226">
    <property type="entry name" value="DnaJ"/>
    <property type="match status" value="1"/>
</dbReference>
<dbReference type="CDD" id="cd06257">
    <property type="entry name" value="DnaJ"/>
    <property type="match status" value="1"/>
</dbReference>
<keyword evidence="2" id="KW-0560">Oxidoreductase</keyword>
<dbReference type="GO" id="GO:0070403">
    <property type="term" value="F:NAD+ binding"/>
    <property type="evidence" value="ECO:0007669"/>
    <property type="project" value="InterPro"/>
</dbReference>
<dbReference type="SMART" id="SM00271">
    <property type="entry name" value="DnaJ"/>
    <property type="match status" value="1"/>
</dbReference>
<dbReference type="SUPFAM" id="SSF46565">
    <property type="entry name" value="Chaperone J-domain"/>
    <property type="match status" value="1"/>
</dbReference>
<dbReference type="Pfam" id="PF00725">
    <property type="entry name" value="3HCDH"/>
    <property type="match status" value="1"/>
</dbReference>
<dbReference type="Gene3D" id="3.40.50.720">
    <property type="entry name" value="NAD(P)-binding Rossmann-like Domain"/>
    <property type="match status" value="1"/>
</dbReference>
<dbReference type="InterPro" id="IPR036869">
    <property type="entry name" value="J_dom_sf"/>
</dbReference>
<dbReference type="PANTHER" id="PTHR48075:SF5">
    <property type="entry name" value="3-HYDROXYBUTYRYL-COA DEHYDROGENASE"/>
    <property type="match status" value="1"/>
</dbReference>
<dbReference type="Pfam" id="PF02737">
    <property type="entry name" value="3HCDH_N"/>
    <property type="match status" value="1"/>
</dbReference>
<keyword evidence="6" id="KW-1185">Reference proteome</keyword>
<dbReference type="PROSITE" id="PS50076">
    <property type="entry name" value="DNAJ_2"/>
    <property type="match status" value="1"/>
</dbReference>
<comment type="caution">
    <text evidence="5">The sequence shown here is derived from an EMBL/GenBank/DDBJ whole genome shotgun (WGS) entry which is preliminary data.</text>
</comment>
<dbReference type="SUPFAM" id="SSF48179">
    <property type="entry name" value="6-phosphogluconate dehydrogenase C-terminal domain-like"/>
    <property type="match status" value="1"/>
</dbReference>
<dbReference type="Gene3D" id="1.10.1040.10">
    <property type="entry name" value="N-(1-d-carboxylethyl)-l-norvaline Dehydrogenase, domain 2"/>
    <property type="match status" value="1"/>
</dbReference>
<evidence type="ECO:0000256" key="3">
    <source>
        <dbReference type="SAM" id="MobiDB-lite"/>
    </source>
</evidence>
<dbReference type="Proteomes" id="UP000567179">
    <property type="component" value="Unassembled WGS sequence"/>
</dbReference>
<evidence type="ECO:0000259" key="4">
    <source>
        <dbReference type="PROSITE" id="PS50076"/>
    </source>
</evidence>
<dbReference type="EMBL" id="JAACJJ010000028">
    <property type="protein sequence ID" value="KAF5322112.1"/>
    <property type="molecule type" value="Genomic_DNA"/>
</dbReference>
<dbReference type="InterPro" id="IPR008927">
    <property type="entry name" value="6-PGluconate_DH-like_C_sf"/>
</dbReference>
<dbReference type="InterPro" id="IPR006176">
    <property type="entry name" value="3-OHacyl-CoA_DH_NAD-bd"/>
</dbReference>
<sequence>MLNVFPVGSPPTPQRVGSMLPSITPKDTYVGNLEVRKTENGQALGWLSTESLGDGVMTWTSSSAQALRVSVSLNAGDTSGSGLRLTMLADLSPVLISAHQRGTSGPNAPPEDLDSVYTAANRILSDAETDLWSVNVATGQISPQWINTDGSAPPTVLFAQSGAIYAGGSISQYNSRYPGTVTPLPYLLSELQCSPSTTTRFLRPASTMGSTSFMASLFGWSFVPDFATRHLLNFAYGSPYIPIAPPKQGSREHRKHYAITFSLVILTYLGYTIYESMSALPPSFYQILGVPSDVDETGLKVAFRAFAKRYHPDRPGVGPEGATLFMHVRDAFEALKDPVVRFAYDRFGPDVMDWRQQCKTPREFLTQGLLRSSGYHIVAGVALLFWSAIGQPSPVSFWRWVLFGGLFAAELSLIVSPFPAAPANIFPAASPSASFSSAPSSVALSFFPSPPSILQFFLRNRVPYQHILFLHQLFMFLSVGLSRVVPQFIFLFSDESTSEGKKLDPVEREIWERVYSTIAIADREASVILHTILSSVSPPTNSKPFHQPSLAQMHPVTPTQAVAAYETLTPEMQNLVIEANIKNQAMGPIATAWEAAVTKAKASSSRTKGTSGETPTVNRTRGFWEKDLADSEVVIVDSTMMEGNTSSSPSTPHADCCKPDVPRKEKSPVRRNTSKATVEDASDSFPLPPPSSLTTNMSIPHGIRTLGVLGAGQMGTGIALVSALRAKVPVLLHDRSSEQVAKGLSLMDKLLAKDVSKGRLTSEEAKEARDRVTVIGAEQGIKGLRDVDMVIEAVSENLSLKQTIFQQFSAELKPEAILATNTSSISITKIAAASIPAGVNPTSEEGKKSASRVVGLHFFNPVPVMKLVELISALQTSDDTLERARAFAIACGKTVTVSKDVPGFVSNALLMPFINEAIMCLEKGTATREDIDTTLKLGMNHPMGPLQLADFIGLDTCLAIQQTLYEGTRDSKYRPSILLERMVDSQWYGRKNGKGFYEYDN</sequence>
<evidence type="ECO:0000256" key="2">
    <source>
        <dbReference type="ARBA" id="ARBA00023002"/>
    </source>
</evidence>
<protein>
    <recommendedName>
        <fullName evidence="4">J domain-containing protein</fullName>
    </recommendedName>
</protein>
<feature type="domain" description="J" evidence="4">
    <location>
        <begin position="283"/>
        <end position="348"/>
    </location>
</feature>
<dbReference type="FunFam" id="3.40.50.720:FF:000009">
    <property type="entry name" value="Fatty oxidation complex, alpha subunit"/>
    <property type="match status" value="1"/>
</dbReference>
<dbReference type="PRINTS" id="PR00625">
    <property type="entry name" value="JDOMAIN"/>
</dbReference>
<dbReference type="InterPro" id="IPR013328">
    <property type="entry name" value="6PGD_dom2"/>
</dbReference>
<evidence type="ECO:0000313" key="5">
    <source>
        <dbReference type="EMBL" id="KAF5322112.1"/>
    </source>
</evidence>
<feature type="compositionally biased region" description="Basic and acidic residues" evidence="3">
    <location>
        <begin position="655"/>
        <end position="668"/>
    </location>
</feature>
<dbReference type="InterPro" id="IPR001623">
    <property type="entry name" value="DnaJ_domain"/>
</dbReference>
<dbReference type="GO" id="GO:0016616">
    <property type="term" value="F:oxidoreductase activity, acting on the CH-OH group of donors, NAD or NADP as acceptor"/>
    <property type="evidence" value="ECO:0007669"/>
    <property type="project" value="InterPro"/>
</dbReference>
<dbReference type="PANTHER" id="PTHR48075">
    <property type="entry name" value="3-HYDROXYACYL-COA DEHYDROGENASE FAMILY PROTEIN"/>
    <property type="match status" value="1"/>
</dbReference>
<dbReference type="SUPFAM" id="SSF51735">
    <property type="entry name" value="NAD(P)-binding Rossmann-fold domains"/>
    <property type="match status" value="1"/>
</dbReference>
<dbReference type="GO" id="GO:0006631">
    <property type="term" value="P:fatty acid metabolic process"/>
    <property type="evidence" value="ECO:0007669"/>
    <property type="project" value="InterPro"/>
</dbReference>
<evidence type="ECO:0000313" key="6">
    <source>
        <dbReference type="Proteomes" id="UP000567179"/>
    </source>
</evidence>
<dbReference type="AlphaFoldDB" id="A0A8H5BF14"/>
<dbReference type="Gene3D" id="1.10.287.110">
    <property type="entry name" value="DnaJ domain"/>
    <property type="match status" value="1"/>
</dbReference>
<accession>A0A8H5BF14</accession>
<evidence type="ECO:0000256" key="1">
    <source>
        <dbReference type="ARBA" id="ARBA00005005"/>
    </source>
</evidence>
<dbReference type="InterPro" id="IPR006108">
    <property type="entry name" value="3HC_DH_C"/>
</dbReference>
<organism evidence="5 6">
    <name type="scientific">Psilocybe cf. subviscida</name>
    <dbReference type="NCBI Taxonomy" id="2480587"/>
    <lineage>
        <taxon>Eukaryota</taxon>
        <taxon>Fungi</taxon>
        <taxon>Dikarya</taxon>
        <taxon>Basidiomycota</taxon>
        <taxon>Agaricomycotina</taxon>
        <taxon>Agaricomycetes</taxon>
        <taxon>Agaricomycetidae</taxon>
        <taxon>Agaricales</taxon>
        <taxon>Agaricineae</taxon>
        <taxon>Strophariaceae</taxon>
        <taxon>Psilocybe</taxon>
    </lineage>
</organism>
<dbReference type="InterPro" id="IPR036291">
    <property type="entry name" value="NAD(P)-bd_dom_sf"/>
</dbReference>
<feature type="region of interest" description="Disordered" evidence="3">
    <location>
        <begin position="641"/>
        <end position="696"/>
    </location>
</feature>
<dbReference type="OrthoDB" id="5958943at2759"/>
<gene>
    <name evidence="5" type="ORF">D9619_001573</name>
</gene>
<reference evidence="5 6" key="1">
    <citation type="journal article" date="2020" name="ISME J.">
        <title>Uncovering the hidden diversity of litter-decomposition mechanisms in mushroom-forming fungi.</title>
        <authorList>
            <person name="Floudas D."/>
            <person name="Bentzer J."/>
            <person name="Ahren D."/>
            <person name="Johansson T."/>
            <person name="Persson P."/>
            <person name="Tunlid A."/>
        </authorList>
    </citation>
    <scope>NUCLEOTIDE SEQUENCE [LARGE SCALE GENOMIC DNA]</scope>
    <source>
        <strain evidence="5 6">CBS 101986</strain>
    </source>
</reference>
<comment type="pathway">
    <text evidence="1">Lipid metabolism; fatty acid beta-oxidation.</text>
</comment>